<organism evidence="2 3">
    <name type="scientific">Paenibacillus albus</name>
    <dbReference type="NCBI Taxonomy" id="2495582"/>
    <lineage>
        <taxon>Bacteria</taxon>
        <taxon>Bacillati</taxon>
        <taxon>Bacillota</taxon>
        <taxon>Bacilli</taxon>
        <taxon>Bacillales</taxon>
        <taxon>Paenibacillaceae</taxon>
        <taxon>Paenibacillus</taxon>
    </lineage>
</organism>
<dbReference type="AlphaFoldDB" id="A0A3Q8X608"/>
<keyword evidence="1" id="KW-0472">Membrane</keyword>
<dbReference type="EMBL" id="CP034437">
    <property type="protein sequence ID" value="AZN41283.1"/>
    <property type="molecule type" value="Genomic_DNA"/>
</dbReference>
<evidence type="ECO:0000256" key="1">
    <source>
        <dbReference type="SAM" id="Phobius"/>
    </source>
</evidence>
<proteinExistence type="predicted"/>
<dbReference type="OrthoDB" id="2554195at2"/>
<dbReference type="KEGG" id="palb:EJC50_17610"/>
<reference evidence="3" key="1">
    <citation type="submission" date="2018-12" db="EMBL/GenBank/DDBJ databases">
        <title>Genome sequence of Peanibacillus sp.</title>
        <authorList>
            <person name="Subramani G."/>
            <person name="Srinivasan S."/>
            <person name="Kim M.K."/>
        </authorList>
    </citation>
    <scope>NUCLEOTIDE SEQUENCE [LARGE SCALE GENOMIC DNA]</scope>
    <source>
        <strain evidence="3">18JY67-1</strain>
    </source>
</reference>
<sequence>MNVNLDIATLVSAVMWPVVICVFLFIFRKHLPDLLQVLLKRVKRIDFAGVSLELNEVKPFTPTLSVNQLDLINMMETMQSSSEFVDIRDQLLSEGSADYTVIQLGSGKSWLTSRLFIMSIMFAHQKNMKAFVFTDSNHNNGKRFAGWAKPATIRYALAKRYPWFEAAFAETYCMVVKKYGHLQLVTSNQGELGNGEVFVSVLRDFLKEVQVHDKQQIELGARTEWVSLTSSNQTYEHAEWINGVLLEELLEDDLHVSVIHSNSVKEIKLDNAQFQTILDSQEEFIAVTSYNGKFKGLLDRNAVLEQAVKQVVQSE</sequence>
<keyword evidence="3" id="KW-1185">Reference proteome</keyword>
<keyword evidence="1" id="KW-0812">Transmembrane</keyword>
<name>A0A3Q8X608_9BACL</name>
<keyword evidence="1" id="KW-1133">Transmembrane helix</keyword>
<protein>
    <submittedName>
        <fullName evidence="2">Uncharacterized protein</fullName>
    </submittedName>
</protein>
<dbReference type="RefSeq" id="WP_126016990.1">
    <property type="nucleotide sequence ID" value="NZ_CP034437.1"/>
</dbReference>
<feature type="transmembrane region" description="Helical" evidence="1">
    <location>
        <begin position="6"/>
        <end position="27"/>
    </location>
</feature>
<dbReference type="Proteomes" id="UP000272528">
    <property type="component" value="Chromosome"/>
</dbReference>
<evidence type="ECO:0000313" key="3">
    <source>
        <dbReference type="Proteomes" id="UP000272528"/>
    </source>
</evidence>
<evidence type="ECO:0000313" key="2">
    <source>
        <dbReference type="EMBL" id="AZN41283.1"/>
    </source>
</evidence>
<gene>
    <name evidence="2" type="ORF">EJC50_17610</name>
</gene>
<accession>A0A3Q8X608</accession>